<dbReference type="Proteomes" id="UP000295063">
    <property type="component" value="Unassembled WGS sequence"/>
</dbReference>
<comment type="caution">
    <text evidence="1">The sequence shown here is derived from an EMBL/GenBank/DDBJ whole genome shotgun (WGS) entry which is preliminary data.</text>
</comment>
<proteinExistence type="predicted"/>
<evidence type="ECO:0000313" key="1">
    <source>
        <dbReference type="EMBL" id="TCL38533.1"/>
    </source>
</evidence>
<organism evidence="1 2">
    <name type="scientific">Anaerospora hongkongensis</name>
    <dbReference type="NCBI Taxonomy" id="244830"/>
    <lineage>
        <taxon>Bacteria</taxon>
        <taxon>Bacillati</taxon>
        <taxon>Bacillota</taxon>
        <taxon>Negativicutes</taxon>
        <taxon>Selenomonadales</taxon>
        <taxon>Sporomusaceae</taxon>
        <taxon>Anaerospora</taxon>
    </lineage>
</organism>
<gene>
    <name evidence="1" type="ORF">EV210_1035</name>
</gene>
<accession>A0A4R1PZP7</accession>
<dbReference type="AlphaFoldDB" id="A0A4R1PZP7"/>
<protein>
    <submittedName>
        <fullName evidence="1">Uncharacterized protein</fullName>
    </submittedName>
</protein>
<keyword evidence="2" id="KW-1185">Reference proteome</keyword>
<dbReference type="EMBL" id="SLUI01000003">
    <property type="protein sequence ID" value="TCL38533.1"/>
    <property type="molecule type" value="Genomic_DNA"/>
</dbReference>
<reference evidence="1 2" key="1">
    <citation type="submission" date="2019-03" db="EMBL/GenBank/DDBJ databases">
        <title>Genomic Encyclopedia of Type Strains, Phase IV (KMG-IV): sequencing the most valuable type-strain genomes for metagenomic binning, comparative biology and taxonomic classification.</title>
        <authorList>
            <person name="Goeker M."/>
        </authorList>
    </citation>
    <scope>NUCLEOTIDE SEQUENCE [LARGE SCALE GENOMIC DNA]</scope>
    <source>
        <strain evidence="1 2">DSM 15969</strain>
    </source>
</reference>
<name>A0A4R1PZP7_9FIRM</name>
<sequence>MSDFNVLLQKMDGKECLQGTYVRKAIENGGMIQFESLLVRGCGSQEFTTTNEEQSSDFFQKAEYQGYATNSSSCDNQGQYETVGYWHTRA</sequence>
<evidence type="ECO:0000313" key="2">
    <source>
        <dbReference type="Proteomes" id="UP000295063"/>
    </source>
</evidence>
<dbReference type="RefSeq" id="WP_132076421.1">
    <property type="nucleotide sequence ID" value="NZ_DAIMLW010000150.1"/>
</dbReference>